<sequence length="279" mass="29526">MKALNRLAIVVAMTLSAAPSFAESPIKSALDGNAPPYAQPKLDGSIEGLTVDMTQEISKRIGREITLDAMAFSALVPALQAGTYDMLSVPFTATKERSDAFLLTEGIWSADLAFLIPARGDQVTDYAQFKGKTIATNKGNAYEKWAREKAGDYGWTVESYGSLSDAAQAVQAGRADAALVGVATGYTIAKKSPALKVSDLRVETGQYYSYPVPKASPELRAQLDRAIECIKADGTAAKLYEKWLGTAPAAGSLEVTPQPGIGPVGLGNYDATPHDLACK</sequence>
<dbReference type="Proteomes" id="UP001224781">
    <property type="component" value="Unassembled WGS sequence"/>
</dbReference>
<evidence type="ECO:0000256" key="3">
    <source>
        <dbReference type="SAM" id="SignalP"/>
    </source>
</evidence>
<dbReference type="AlphaFoldDB" id="A0AAJ2B9H7"/>
<name>A0AAJ2B9H7_9HYPH</name>
<protein>
    <submittedName>
        <fullName evidence="6">Polar amino acid transport system substrate-binding protein</fullName>
    </submittedName>
</protein>
<accession>A0AAJ2B9H7</accession>
<evidence type="ECO:0000313" key="6">
    <source>
        <dbReference type="EMBL" id="MDR6099903.1"/>
    </source>
</evidence>
<feature type="signal peptide" evidence="3">
    <location>
        <begin position="1"/>
        <end position="22"/>
    </location>
</feature>
<dbReference type="PANTHER" id="PTHR35936">
    <property type="entry name" value="MEMBRANE-BOUND LYTIC MUREIN TRANSGLYCOSYLASE F"/>
    <property type="match status" value="1"/>
</dbReference>
<keyword evidence="7" id="KW-1185">Reference proteome</keyword>
<feature type="chain" id="PRO_5042608507" evidence="3">
    <location>
        <begin position="23"/>
        <end position="279"/>
    </location>
</feature>
<dbReference type="RefSeq" id="WP_306930034.1">
    <property type="nucleotide sequence ID" value="NZ_JAUTBL010000001.1"/>
</dbReference>
<dbReference type="SUPFAM" id="SSF53850">
    <property type="entry name" value="Periplasmic binding protein-like II"/>
    <property type="match status" value="1"/>
</dbReference>
<dbReference type="EMBL" id="JAUTBL010000001">
    <property type="protein sequence ID" value="MDQ1184550.1"/>
    <property type="molecule type" value="Genomic_DNA"/>
</dbReference>
<dbReference type="SMART" id="SM00062">
    <property type="entry name" value="PBPb"/>
    <property type="match status" value="1"/>
</dbReference>
<dbReference type="Proteomes" id="UP001255601">
    <property type="component" value="Unassembled WGS sequence"/>
</dbReference>
<dbReference type="Gene3D" id="3.40.190.10">
    <property type="entry name" value="Periplasmic binding protein-like II"/>
    <property type="match status" value="2"/>
</dbReference>
<evidence type="ECO:0000313" key="5">
    <source>
        <dbReference type="EMBL" id="MDQ1184550.1"/>
    </source>
</evidence>
<organism evidence="6 8">
    <name type="scientific">Agrobacterium larrymoorei</name>
    <dbReference type="NCBI Taxonomy" id="160699"/>
    <lineage>
        <taxon>Bacteria</taxon>
        <taxon>Pseudomonadati</taxon>
        <taxon>Pseudomonadota</taxon>
        <taxon>Alphaproteobacteria</taxon>
        <taxon>Hyphomicrobiales</taxon>
        <taxon>Rhizobiaceae</taxon>
        <taxon>Rhizobium/Agrobacterium group</taxon>
        <taxon>Agrobacterium</taxon>
    </lineage>
</organism>
<evidence type="ECO:0000313" key="8">
    <source>
        <dbReference type="Proteomes" id="UP001255601"/>
    </source>
</evidence>
<comment type="subcellular location">
    <subcellularLocation>
        <location evidence="1">Periplasm</location>
    </subcellularLocation>
</comment>
<dbReference type="Pfam" id="PF00497">
    <property type="entry name" value="SBP_bac_3"/>
    <property type="match status" value="1"/>
</dbReference>
<dbReference type="PANTHER" id="PTHR35936:SF17">
    <property type="entry name" value="ARGININE-BINDING EXTRACELLULAR PROTEIN ARTP"/>
    <property type="match status" value="1"/>
</dbReference>
<dbReference type="EMBL" id="JAVIZC010000001">
    <property type="protein sequence ID" value="MDR6099903.1"/>
    <property type="molecule type" value="Genomic_DNA"/>
</dbReference>
<comment type="caution">
    <text evidence="6">The sequence shown here is derived from an EMBL/GenBank/DDBJ whole genome shotgun (WGS) entry which is preliminary data.</text>
</comment>
<keyword evidence="2 3" id="KW-0732">Signal</keyword>
<evidence type="ECO:0000259" key="4">
    <source>
        <dbReference type="SMART" id="SM00062"/>
    </source>
</evidence>
<proteinExistence type="predicted"/>
<evidence type="ECO:0000256" key="1">
    <source>
        <dbReference type="ARBA" id="ARBA00004418"/>
    </source>
</evidence>
<reference evidence="6" key="1">
    <citation type="submission" date="2023-08" db="EMBL/GenBank/DDBJ databases">
        <title>Functional and genomic diversity of the sorghum phyllosphere microbiome.</title>
        <authorList>
            <person name="Shade A."/>
        </authorList>
    </citation>
    <scope>NUCLEOTIDE SEQUENCE</scope>
    <source>
        <strain evidence="6">SORGH_AS_0974</strain>
        <strain evidence="5 7">SORGH_AS_1126</strain>
    </source>
</reference>
<evidence type="ECO:0000313" key="7">
    <source>
        <dbReference type="Proteomes" id="UP001224781"/>
    </source>
</evidence>
<gene>
    <name evidence="6" type="ORF">QE369_000081</name>
    <name evidence="5" type="ORF">QE408_001672</name>
</gene>
<evidence type="ECO:0000256" key="2">
    <source>
        <dbReference type="ARBA" id="ARBA00022729"/>
    </source>
</evidence>
<feature type="domain" description="Solute-binding protein family 3/N-terminal" evidence="4">
    <location>
        <begin position="25"/>
        <end position="247"/>
    </location>
</feature>
<dbReference type="GO" id="GO:0042597">
    <property type="term" value="C:periplasmic space"/>
    <property type="evidence" value="ECO:0007669"/>
    <property type="project" value="UniProtKB-SubCell"/>
</dbReference>
<dbReference type="InterPro" id="IPR001638">
    <property type="entry name" value="Solute-binding_3/MltF_N"/>
</dbReference>